<keyword evidence="5" id="KW-0333">Golgi apparatus</keyword>
<feature type="domain" description="Exostosin GT47" evidence="8">
    <location>
        <begin position="388"/>
        <end position="669"/>
    </location>
</feature>
<keyword evidence="4" id="KW-0735">Signal-anchor</keyword>
<protein>
    <recommendedName>
        <fullName evidence="8">Exostosin GT47 domain-containing protein</fullName>
    </recommendedName>
</protein>
<comment type="similarity">
    <text evidence="2">Belongs to the glycosyltransferase 47 family.</text>
</comment>
<evidence type="ECO:0000313" key="10">
    <source>
        <dbReference type="Proteomes" id="UP001202328"/>
    </source>
</evidence>
<comment type="subcellular location">
    <subcellularLocation>
        <location evidence="1">Golgi apparatus membrane</location>
        <topology evidence="1">Single-pass type II membrane protein</topology>
    </subcellularLocation>
</comment>
<dbReference type="InterPro" id="IPR040911">
    <property type="entry name" value="Exostosin_GT47"/>
</dbReference>
<dbReference type="Proteomes" id="UP001202328">
    <property type="component" value="Unassembled WGS sequence"/>
</dbReference>
<evidence type="ECO:0000256" key="1">
    <source>
        <dbReference type="ARBA" id="ARBA00004323"/>
    </source>
</evidence>
<gene>
    <name evidence="9" type="ORF">MKW98_028892</name>
</gene>
<reference evidence="9" key="1">
    <citation type="submission" date="2022-04" db="EMBL/GenBank/DDBJ databases">
        <title>A functionally conserved STORR gene fusion in Papaver species that diverged 16.8 million years ago.</title>
        <authorList>
            <person name="Catania T."/>
        </authorList>
    </citation>
    <scope>NUCLEOTIDE SEQUENCE</scope>
    <source>
        <strain evidence="9">S-188037</strain>
    </source>
</reference>
<name>A0AAD4S3B5_9MAGN</name>
<evidence type="ECO:0000256" key="7">
    <source>
        <dbReference type="SAM" id="Phobius"/>
    </source>
</evidence>
<feature type="region of interest" description="Disordered" evidence="6">
    <location>
        <begin position="171"/>
        <end position="190"/>
    </location>
</feature>
<evidence type="ECO:0000256" key="4">
    <source>
        <dbReference type="ARBA" id="ARBA00022968"/>
    </source>
</evidence>
<accession>A0AAD4S3B5</accession>
<dbReference type="Pfam" id="PF03016">
    <property type="entry name" value="Exostosin_GT47"/>
    <property type="match status" value="1"/>
</dbReference>
<dbReference type="PANTHER" id="PTHR11062:SF77">
    <property type="entry name" value="GLYCOSYLTRANSFERASE FAMILY EXOSTOSIN PROTEIN"/>
    <property type="match status" value="1"/>
</dbReference>
<dbReference type="PANTHER" id="PTHR11062">
    <property type="entry name" value="EXOSTOSIN HEPARAN SULFATE GLYCOSYLTRANSFERASE -RELATED"/>
    <property type="match status" value="1"/>
</dbReference>
<evidence type="ECO:0000259" key="8">
    <source>
        <dbReference type="Pfam" id="PF03016"/>
    </source>
</evidence>
<evidence type="ECO:0000256" key="5">
    <source>
        <dbReference type="ARBA" id="ARBA00023034"/>
    </source>
</evidence>
<keyword evidence="10" id="KW-1185">Reference proteome</keyword>
<keyword evidence="3" id="KW-0328">Glycosyltransferase</keyword>
<evidence type="ECO:0000256" key="3">
    <source>
        <dbReference type="ARBA" id="ARBA00022676"/>
    </source>
</evidence>
<dbReference type="InterPro" id="IPR004263">
    <property type="entry name" value="Exostosin"/>
</dbReference>
<comment type="caution">
    <text evidence="9">The sequence shown here is derived from an EMBL/GenBank/DDBJ whole genome shotgun (WGS) entry which is preliminary data.</text>
</comment>
<feature type="transmembrane region" description="Helical" evidence="7">
    <location>
        <begin position="18"/>
        <end position="35"/>
    </location>
</feature>
<keyword evidence="3" id="KW-0808">Transferase</keyword>
<keyword evidence="7" id="KW-0812">Transmembrane</keyword>
<keyword evidence="7" id="KW-1133">Transmembrane helix</keyword>
<feature type="compositionally biased region" description="Polar residues" evidence="6">
    <location>
        <begin position="173"/>
        <end position="189"/>
    </location>
</feature>
<dbReference type="GO" id="GO:0000139">
    <property type="term" value="C:Golgi membrane"/>
    <property type="evidence" value="ECO:0007669"/>
    <property type="project" value="UniProtKB-SubCell"/>
</dbReference>
<evidence type="ECO:0000256" key="6">
    <source>
        <dbReference type="SAM" id="MobiDB-lite"/>
    </source>
</evidence>
<evidence type="ECO:0000256" key="2">
    <source>
        <dbReference type="ARBA" id="ARBA00010271"/>
    </source>
</evidence>
<proteinExistence type="inferred from homology"/>
<sequence>MDFLYHFQKLCHVETRRSILAVGIVLAIVLVYQSSTLPDGNALFSLFSFGKNSLSLGRNSSSVKNSTMVGNNSKSMNTSIVLEGLNNTEVSVLGNNDHLTNGTIGEDESIKNDFEQPIRGNSSVNDTSSENVVVVDNDDTGLGNATTQDTGYIRDKAREPEASLAPMQVNGLDENSSVGSGQRSDSGFTLGNVGAPEVSVLSIPPAVSPTLSLNNMTLPNSSVGSGQRSDSGFTLGNVGAPEVRVLSIPPAISPTSSLNSMTLPRDSEGNLSTSEEKQATPMPSANENLLQSSTSSVTSDINLTKIHEANIKKGWAPRTSLSKMYSLLLQSRISSHSVKPQWPSKCDDELLYAKTQIENSPIIKEDKDLDPYIYRNFSRFKRSYEMMERTLKVYIYKEGEKPIFHEKTEPILKGIYASEGWFMKVMEDNKQFVVSDPTKAHLFYMPFSSRMLQLTLYVRDSHKRNNLAEYLKKYVDMLATKYPFWNRTGGRDHFLVACHDWAPFETRHHMDNCIKVLCNANAARDFKIGKDLTLPEAQIRKVEDPLRDLGGKPSSKRSILAFFAGGMHGYLRPILLQHWKNDPDMKIYGELPRLNNRMNYAQHMKSSKYCICARGYEVNSPRVVEAIFYECVPVIISDNYVPPFFEVLDWEAFAVFVAEDDIPKLKDILLAIPEKKYREMHKRVKKVQQHFLWHSKPVKYDIFHMILHSVWFSRLNQIQV</sequence>
<organism evidence="9 10">
    <name type="scientific">Papaver atlanticum</name>
    <dbReference type="NCBI Taxonomy" id="357466"/>
    <lineage>
        <taxon>Eukaryota</taxon>
        <taxon>Viridiplantae</taxon>
        <taxon>Streptophyta</taxon>
        <taxon>Embryophyta</taxon>
        <taxon>Tracheophyta</taxon>
        <taxon>Spermatophyta</taxon>
        <taxon>Magnoliopsida</taxon>
        <taxon>Ranunculales</taxon>
        <taxon>Papaveraceae</taxon>
        <taxon>Papaveroideae</taxon>
        <taxon>Papaver</taxon>
    </lineage>
</organism>
<dbReference type="EMBL" id="JAJJMB010014829">
    <property type="protein sequence ID" value="KAI3857628.1"/>
    <property type="molecule type" value="Genomic_DNA"/>
</dbReference>
<dbReference type="GO" id="GO:0016757">
    <property type="term" value="F:glycosyltransferase activity"/>
    <property type="evidence" value="ECO:0007669"/>
    <property type="project" value="UniProtKB-KW"/>
</dbReference>
<evidence type="ECO:0000313" key="9">
    <source>
        <dbReference type="EMBL" id="KAI3857628.1"/>
    </source>
</evidence>
<feature type="region of interest" description="Disordered" evidence="6">
    <location>
        <begin position="254"/>
        <end position="288"/>
    </location>
</feature>
<keyword evidence="7" id="KW-0472">Membrane</keyword>
<dbReference type="AlphaFoldDB" id="A0AAD4S3B5"/>